<gene>
    <name evidence="1" type="ORF">GGX14DRAFT_322558</name>
</gene>
<protein>
    <submittedName>
        <fullName evidence="1">Uncharacterized protein</fullName>
    </submittedName>
</protein>
<feature type="non-terminal residue" evidence="1">
    <location>
        <position position="195"/>
    </location>
</feature>
<organism evidence="1 2">
    <name type="scientific">Mycena pura</name>
    <dbReference type="NCBI Taxonomy" id="153505"/>
    <lineage>
        <taxon>Eukaryota</taxon>
        <taxon>Fungi</taxon>
        <taxon>Dikarya</taxon>
        <taxon>Basidiomycota</taxon>
        <taxon>Agaricomycotina</taxon>
        <taxon>Agaricomycetes</taxon>
        <taxon>Agaricomycetidae</taxon>
        <taxon>Agaricales</taxon>
        <taxon>Marasmiineae</taxon>
        <taxon>Mycenaceae</taxon>
        <taxon>Mycena</taxon>
    </lineage>
</organism>
<feature type="non-terminal residue" evidence="1">
    <location>
        <position position="1"/>
    </location>
</feature>
<dbReference type="Proteomes" id="UP001219525">
    <property type="component" value="Unassembled WGS sequence"/>
</dbReference>
<evidence type="ECO:0000313" key="2">
    <source>
        <dbReference type="Proteomes" id="UP001219525"/>
    </source>
</evidence>
<dbReference type="AlphaFoldDB" id="A0AAD6V8N7"/>
<name>A0AAD6V8N7_9AGAR</name>
<comment type="caution">
    <text evidence="1">The sequence shown here is derived from an EMBL/GenBank/DDBJ whole genome shotgun (WGS) entry which is preliminary data.</text>
</comment>
<keyword evidence="2" id="KW-1185">Reference proteome</keyword>
<proteinExistence type="predicted"/>
<sequence length="195" mass="21758">VRARSPVKSTLDASTLPTTHGAYGAKVEDARSKYGSKKRRTLSELVALGFRVIQWDGFTSRPIVDAKDRVIAVLAGQPRDATYASDVSDVFRAMLLARRTWPFPPCLLKHRRGAFPQLLAGLSYSKGQRFPSRLDGGAYAFLLHQLLGDPNVNRMAVFASASFGLWAPKVYQYYKQHDDALHRKLPHLGRNFAKS</sequence>
<accession>A0AAD6V8N7</accession>
<dbReference type="EMBL" id="JARJCW010000064">
    <property type="protein sequence ID" value="KAJ7200124.1"/>
    <property type="molecule type" value="Genomic_DNA"/>
</dbReference>
<evidence type="ECO:0000313" key="1">
    <source>
        <dbReference type="EMBL" id="KAJ7200124.1"/>
    </source>
</evidence>
<reference evidence="1" key="1">
    <citation type="submission" date="2023-03" db="EMBL/GenBank/DDBJ databases">
        <title>Massive genome expansion in bonnet fungi (Mycena s.s.) driven by repeated elements and novel gene families across ecological guilds.</title>
        <authorList>
            <consortium name="Lawrence Berkeley National Laboratory"/>
            <person name="Harder C.B."/>
            <person name="Miyauchi S."/>
            <person name="Viragh M."/>
            <person name="Kuo A."/>
            <person name="Thoen E."/>
            <person name="Andreopoulos B."/>
            <person name="Lu D."/>
            <person name="Skrede I."/>
            <person name="Drula E."/>
            <person name="Henrissat B."/>
            <person name="Morin E."/>
            <person name="Kohler A."/>
            <person name="Barry K."/>
            <person name="LaButti K."/>
            <person name="Morin E."/>
            <person name="Salamov A."/>
            <person name="Lipzen A."/>
            <person name="Mereny Z."/>
            <person name="Hegedus B."/>
            <person name="Baldrian P."/>
            <person name="Stursova M."/>
            <person name="Weitz H."/>
            <person name="Taylor A."/>
            <person name="Grigoriev I.V."/>
            <person name="Nagy L.G."/>
            <person name="Martin F."/>
            <person name="Kauserud H."/>
        </authorList>
    </citation>
    <scope>NUCLEOTIDE SEQUENCE</scope>
    <source>
        <strain evidence="1">9144</strain>
    </source>
</reference>